<organism evidence="9 10">
    <name type="scientific">Terrilactibacillus tamarindi</name>
    <dbReference type="NCBI Taxonomy" id="2599694"/>
    <lineage>
        <taxon>Bacteria</taxon>
        <taxon>Bacillati</taxon>
        <taxon>Bacillota</taxon>
        <taxon>Bacilli</taxon>
        <taxon>Bacillales</taxon>
        <taxon>Bacillaceae</taxon>
        <taxon>Terrilactibacillus</taxon>
    </lineage>
</organism>
<evidence type="ECO:0000256" key="3">
    <source>
        <dbReference type="ARBA" id="ARBA00022475"/>
    </source>
</evidence>
<dbReference type="SUPFAM" id="SSF160964">
    <property type="entry name" value="MalF N-terminal region-like"/>
    <property type="match status" value="1"/>
</dbReference>
<evidence type="ECO:0000256" key="4">
    <source>
        <dbReference type="ARBA" id="ARBA00022692"/>
    </source>
</evidence>
<dbReference type="SUPFAM" id="SSF161098">
    <property type="entry name" value="MetI-like"/>
    <property type="match status" value="1"/>
</dbReference>
<evidence type="ECO:0000313" key="10">
    <source>
        <dbReference type="Proteomes" id="UP000440978"/>
    </source>
</evidence>
<sequence length="296" mass="33062">MKMIKKIRPYVYLVPAFLVILCVTLAPILYSIFISFIDLTKNVHKLDNPNLWSFIGFTNYINVLKDSVFWSSLVRTIIFTVVTVGFEFILGLAIALILNEKFRARGLVRGLMLIPWALPTIVNAVLWKWFYDADHGTITGLLARLGFTDGYSNILSHTTSALIAIMTADIWKNTAFVALILLAALQSLPKDIYEAAKVDGVKPFQRLFSITIPLLAPAILVALIIRTMEAFKAFDIIYIMTGGGPGGGTQLLSFLAYQQSMVFGNFSYGAALAQIMSIFTMIFAVIYIRIFYKDRG</sequence>
<evidence type="ECO:0000259" key="8">
    <source>
        <dbReference type="PROSITE" id="PS50928"/>
    </source>
</evidence>
<reference evidence="9 10" key="1">
    <citation type="submission" date="2019-11" db="EMBL/GenBank/DDBJ databases">
        <title>Terrilactibacillus tamarindus sp. nov. BCM23-1 isolated from bark of Tamarindus indica.</title>
        <authorList>
            <person name="Kingkaew E."/>
            <person name="Tanasupawat S."/>
        </authorList>
    </citation>
    <scope>NUCLEOTIDE SEQUENCE [LARGE SCALE GENOMIC DNA]</scope>
    <source>
        <strain evidence="9 10">BCM23-1</strain>
    </source>
</reference>
<keyword evidence="5 7" id="KW-1133">Transmembrane helix</keyword>
<gene>
    <name evidence="9" type="ORF">GMB86_10140</name>
</gene>
<dbReference type="PROSITE" id="PS50928">
    <property type="entry name" value="ABC_TM1"/>
    <property type="match status" value="1"/>
</dbReference>
<keyword evidence="2 7" id="KW-0813">Transport</keyword>
<dbReference type="Proteomes" id="UP000440978">
    <property type="component" value="Unassembled WGS sequence"/>
</dbReference>
<accession>A0A6N8CTQ7</accession>
<feature type="transmembrane region" description="Helical" evidence="7">
    <location>
        <begin position="204"/>
        <end position="225"/>
    </location>
</feature>
<dbReference type="PANTHER" id="PTHR43005:SF2">
    <property type="entry name" value="INTEGRAL MEMBRANE SUGAR TRANSPORT PROTEIN"/>
    <property type="match status" value="1"/>
</dbReference>
<evidence type="ECO:0000313" key="9">
    <source>
        <dbReference type="EMBL" id="MTT32365.1"/>
    </source>
</evidence>
<dbReference type="AlphaFoldDB" id="A0A6N8CTQ7"/>
<dbReference type="EMBL" id="WNHB01000015">
    <property type="protein sequence ID" value="MTT32365.1"/>
    <property type="molecule type" value="Genomic_DNA"/>
</dbReference>
<dbReference type="PANTHER" id="PTHR43005">
    <property type="entry name" value="BLR7065 PROTEIN"/>
    <property type="match status" value="1"/>
</dbReference>
<evidence type="ECO:0000256" key="7">
    <source>
        <dbReference type="RuleBase" id="RU363032"/>
    </source>
</evidence>
<dbReference type="GO" id="GO:0055085">
    <property type="term" value="P:transmembrane transport"/>
    <property type="evidence" value="ECO:0007669"/>
    <property type="project" value="InterPro"/>
</dbReference>
<evidence type="ECO:0000256" key="5">
    <source>
        <dbReference type="ARBA" id="ARBA00022989"/>
    </source>
</evidence>
<feature type="domain" description="ABC transmembrane type-1" evidence="8">
    <location>
        <begin position="73"/>
        <end position="287"/>
    </location>
</feature>
<keyword evidence="4 7" id="KW-0812">Transmembrane</keyword>
<dbReference type="OrthoDB" id="9783714at2"/>
<evidence type="ECO:0000256" key="1">
    <source>
        <dbReference type="ARBA" id="ARBA00004651"/>
    </source>
</evidence>
<feature type="transmembrane region" description="Helical" evidence="7">
    <location>
        <begin position="269"/>
        <end position="292"/>
    </location>
</feature>
<comment type="caution">
    <text evidence="9">The sequence shown here is derived from an EMBL/GenBank/DDBJ whole genome shotgun (WGS) entry which is preliminary data.</text>
</comment>
<keyword evidence="3" id="KW-1003">Cell membrane</keyword>
<dbReference type="Pfam" id="PF00528">
    <property type="entry name" value="BPD_transp_1"/>
    <property type="match status" value="1"/>
</dbReference>
<feature type="transmembrane region" description="Helical" evidence="7">
    <location>
        <begin position="77"/>
        <end position="98"/>
    </location>
</feature>
<comment type="similarity">
    <text evidence="7">Belongs to the binding-protein-dependent transport system permease family.</text>
</comment>
<dbReference type="InterPro" id="IPR035906">
    <property type="entry name" value="MetI-like_sf"/>
</dbReference>
<feature type="transmembrane region" description="Helical" evidence="7">
    <location>
        <begin position="110"/>
        <end position="130"/>
    </location>
</feature>
<feature type="transmembrane region" description="Helical" evidence="7">
    <location>
        <begin position="12"/>
        <end position="37"/>
    </location>
</feature>
<dbReference type="CDD" id="cd06261">
    <property type="entry name" value="TM_PBP2"/>
    <property type="match status" value="1"/>
</dbReference>
<name>A0A6N8CTQ7_9BACI</name>
<proteinExistence type="inferred from homology"/>
<evidence type="ECO:0000256" key="2">
    <source>
        <dbReference type="ARBA" id="ARBA00022448"/>
    </source>
</evidence>
<dbReference type="Gene3D" id="1.10.3720.10">
    <property type="entry name" value="MetI-like"/>
    <property type="match status" value="1"/>
</dbReference>
<comment type="subcellular location">
    <subcellularLocation>
        <location evidence="1 7">Cell membrane</location>
        <topology evidence="1 7">Multi-pass membrane protein</topology>
    </subcellularLocation>
</comment>
<evidence type="ECO:0000256" key="6">
    <source>
        <dbReference type="ARBA" id="ARBA00023136"/>
    </source>
</evidence>
<keyword evidence="10" id="KW-1185">Reference proteome</keyword>
<dbReference type="GO" id="GO:0005886">
    <property type="term" value="C:plasma membrane"/>
    <property type="evidence" value="ECO:0007669"/>
    <property type="project" value="UniProtKB-SubCell"/>
</dbReference>
<protein>
    <submittedName>
        <fullName evidence="9">ABC transporter permease subunit</fullName>
    </submittedName>
</protein>
<dbReference type="InterPro" id="IPR000515">
    <property type="entry name" value="MetI-like"/>
</dbReference>
<keyword evidence="6 7" id="KW-0472">Membrane</keyword>